<gene>
    <name evidence="1" type="ORF">PG991_015035</name>
</gene>
<name>A0ABR1R3N9_9PEZI</name>
<protein>
    <submittedName>
        <fullName evidence="1">Uncharacterized protein</fullName>
    </submittedName>
</protein>
<accession>A0ABR1R3N9</accession>
<evidence type="ECO:0000313" key="1">
    <source>
        <dbReference type="EMBL" id="KAK7998556.1"/>
    </source>
</evidence>
<keyword evidence="2" id="KW-1185">Reference proteome</keyword>
<organism evidence="1 2">
    <name type="scientific">Apiospora marii</name>
    <dbReference type="NCBI Taxonomy" id="335849"/>
    <lineage>
        <taxon>Eukaryota</taxon>
        <taxon>Fungi</taxon>
        <taxon>Dikarya</taxon>
        <taxon>Ascomycota</taxon>
        <taxon>Pezizomycotina</taxon>
        <taxon>Sordariomycetes</taxon>
        <taxon>Xylariomycetidae</taxon>
        <taxon>Amphisphaeriales</taxon>
        <taxon>Apiosporaceae</taxon>
        <taxon>Apiospora</taxon>
    </lineage>
</organism>
<reference evidence="1 2" key="1">
    <citation type="submission" date="2023-01" db="EMBL/GenBank/DDBJ databases">
        <title>Analysis of 21 Apiospora genomes using comparative genomics revels a genus with tremendous synthesis potential of carbohydrate active enzymes and secondary metabolites.</title>
        <authorList>
            <person name="Sorensen T."/>
        </authorList>
    </citation>
    <scope>NUCLEOTIDE SEQUENCE [LARGE SCALE GENOMIC DNA]</scope>
    <source>
        <strain evidence="1 2">CBS 20057</strain>
    </source>
</reference>
<evidence type="ECO:0000313" key="2">
    <source>
        <dbReference type="Proteomes" id="UP001396898"/>
    </source>
</evidence>
<dbReference type="EMBL" id="JAQQWI010000021">
    <property type="protein sequence ID" value="KAK7998556.1"/>
    <property type="molecule type" value="Genomic_DNA"/>
</dbReference>
<proteinExistence type="predicted"/>
<comment type="caution">
    <text evidence="1">The sequence shown here is derived from an EMBL/GenBank/DDBJ whole genome shotgun (WGS) entry which is preliminary data.</text>
</comment>
<dbReference type="Proteomes" id="UP001396898">
    <property type="component" value="Unassembled WGS sequence"/>
</dbReference>
<sequence>MRRNKNKDTAAAEPWTSGDLAHRPQRLWAMRRRALAMARPIFDQSSASFLGQHDQDRLWEEVQQCIRDVTNHHLDNSAPGTLFPYHTMVTRAVETVLSDNLELLQFDMEDGDEADDSLPKELM</sequence>